<reference evidence="1 2" key="1">
    <citation type="submission" date="2010-12" db="EMBL/GenBank/DDBJ databases">
        <authorList>
            <person name="Muzny D."/>
            <person name="Qin X."/>
            <person name="Buhay C."/>
            <person name="Dugan-Rocha S."/>
            <person name="Ding Y."/>
            <person name="Chen G."/>
            <person name="Hawes A."/>
            <person name="Holder M."/>
            <person name="Jhangiani S."/>
            <person name="Johnson A."/>
            <person name="Khan Z."/>
            <person name="Li Z."/>
            <person name="Liu W."/>
            <person name="Liu X."/>
            <person name="Perez L."/>
            <person name="Shen H."/>
            <person name="Wang Q."/>
            <person name="Watt J."/>
            <person name="Xi L."/>
            <person name="Xin Y."/>
            <person name="Zhou J."/>
            <person name="Deng J."/>
            <person name="Jiang H."/>
            <person name="Liu Y."/>
            <person name="Qu J."/>
            <person name="Song X.-Z."/>
            <person name="Zhang L."/>
            <person name="Villasana D."/>
            <person name="Johnson A."/>
            <person name="Liu J."/>
            <person name="Liyanage D."/>
            <person name="Lorensuhewa L."/>
            <person name="Robinson T."/>
            <person name="Song A."/>
            <person name="Song B.-B."/>
            <person name="Dinh H."/>
            <person name="Thornton R."/>
            <person name="Coyle M."/>
            <person name="Francisco L."/>
            <person name="Jackson L."/>
            <person name="Javaid M."/>
            <person name="Korchina V."/>
            <person name="Kovar C."/>
            <person name="Mata R."/>
            <person name="Mathew T."/>
            <person name="Ngo R."/>
            <person name="Nguyen L."/>
            <person name="Nguyen N."/>
            <person name="Okwuonu G."/>
            <person name="Ongeri F."/>
            <person name="Pham C."/>
            <person name="Simmons D."/>
            <person name="Wilczek-Boney K."/>
            <person name="Hale W."/>
            <person name="Jakkamsetti A."/>
            <person name="Pham P."/>
            <person name="Ruth R."/>
            <person name="San Lucas F."/>
            <person name="Warren J."/>
            <person name="Zhang J."/>
            <person name="Zhao Z."/>
            <person name="Zhou C."/>
            <person name="Zhu D."/>
            <person name="Lee S."/>
            <person name="Bess C."/>
            <person name="Blankenburg K."/>
            <person name="Forbes L."/>
            <person name="Fu Q."/>
            <person name="Gubbala S."/>
            <person name="Hirani K."/>
            <person name="Jayaseelan J.C."/>
            <person name="Lara F."/>
            <person name="Munidasa M."/>
            <person name="Palculict T."/>
            <person name="Patil S."/>
            <person name="Pu L.-L."/>
            <person name="Saada N."/>
            <person name="Tang L."/>
            <person name="Weissenberger G."/>
            <person name="Zhu Y."/>
            <person name="Hemphill L."/>
            <person name="Shang Y."/>
            <person name="Youmans B."/>
            <person name="Ayvaz T."/>
            <person name="Ross M."/>
            <person name="Santibanez J."/>
            <person name="Aqrawi P."/>
            <person name="Gross S."/>
            <person name="Joshi V."/>
            <person name="Fowler G."/>
            <person name="Nazareth L."/>
            <person name="Reid J."/>
            <person name="Worley K."/>
            <person name="Petrosino J."/>
            <person name="Highlander S."/>
            <person name="Gibbs R."/>
        </authorList>
    </citation>
    <scope>NUCLEOTIDE SEQUENCE [LARGE SCALE GENOMIC DNA]</scope>
    <source>
        <strain evidence="1 2">DSM 10105</strain>
    </source>
</reference>
<dbReference type="HOGENOM" id="CLU_3138707_0_0_11"/>
<sequence>MTSLAQHLAVLLLTHPLATLLDDRSHQSLRFLMNTTFDILLQREDTALG</sequence>
<dbReference type="Proteomes" id="UP000004946">
    <property type="component" value="Chromosome"/>
</dbReference>
<evidence type="ECO:0000313" key="1">
    <source>
        <dbReference type="EMBL" id="EFT83417.1"/>
    </source>
</evidence>
<dbReference type="AlphaFoldDB" id="E6K0T6"/>
<organism evidence="1 2">
    <name type="scientific">Parascardovia denticolens DSM 10105 = JCM 12538</name>
    <dbReference type="NCBI Taxonomy" id="864564"/>
    <lineage>
        <taxon>Bacteria</taxon>
        <taxon>Bacillati</taxon>
        <taxon>Actinomycetota</taxon>
        <taxon>Actinomycetes</taxon>
        <taxon>Bifidobacteriales</taxon>
        <taxon>Bifidobacteriaceae</taxon>
        <taxon>Parascardovia</taxon>
    </lineage>
</organism>
<gene>
    <name evidence="1" type="ORF">HMPREF0620_0422</name>
</gene>
<protein>
    <submittedName>
        <fullName evidence="1">Uncharacterized protein</fullName>
    </submittedName>
</protein>
<accession>E6K0T6</accession>
<evidence type="ECO:0000313" key="2">
    <source>
        <dbReference type="Proteomes" id="UP000004946"/>
    </source>
</evidence>
<proteinExistence type="predicted"/>
<dbReference type="EMBL" id="AEON01000001">
    <property type="protein sequence ID" value="EFT83417.1"/>
    <property type="molecule type" value="Genomic_DNA"/>
</dbReference>
<comment type="caution">
    <text evidence="1">The sequence shown here is derived from an EMBL/GenBank/DDBJ whole genome shotgun (WGS) entry which is preliminary data.</text>
</comment>
<keyword evidence="2" id="KW-1185">Reference proteome</keyword>
<name>E6K0T6_PARDN</name>